<name>A0A1T2L9S4_9GAMM</name>
<keyword evidence="5" id="KW-1185">Reference proteome</keyword>
<dbReference type="InterPro" id="IPR016047">
    <property type="entry name" value="M23ase_b-sheet_dom"/>
</dbReference>
<dbReference type="EMBL" id="MPRL01000005">
    <property type="protein sequence ID" value="OOZ41841.1"/>
    <property type="molecule type" value="Genomic_DNA"/>
</dbReference>
<dbReference type="AlphaFoldDB" id="A0A1T2L9S4"/>
<keyword evidence="1" id="KW-0175">Coiled coil</keyword>
<dbReference type="Pfam" id="PF01551">
    <property type="entry name" value="Peptidase_M23"/>
    <property type="match status" value="1"/>
</dbReference>
<dbReference type="InterPro" id="IPR050570">
    <property type="entry name" value="Cell_wall_metabolism_enzyme"/>
</dbReference>
<accession>A0A1T2L9S4</accession>
<gene>
    <name evidence="4" type="ORF">BOW53_02255</name>
</gene>
<evidence type="ECO:0000313" key="4">
    <source>
        <dbReference type="EMBL" id="OOZ41841.1"/>
    </source>
</evidence>
<proteinExistence type="predicted"/>
<dbReference type="Proteomes" id="UP000191110">
    <property type="component" value="Unassembled WGS sequence"/>
</dbReference>
<evidence type="ECO:0000259" key="3">
    <source>
        <dbReference type="Pfam" id="PF01551"/>
    </source>
</evidence>
<comment type="caution">
    <text evidence="4">The sequence shown here is derived from an EMBL/GenBank/DDBJ whole genome shotgun (WGS) entry which is preliminary data.</text>
</comment>
<dbReference type="Gene3D" id="2.70.70.10">
    <property type="entry name" value="Glucose Permease (Domain IIA)"/>
    <property type="match status" value="1"/>
</dbReference>
<evidence type="ECO:0000256" key="1">
    <source>
        <dbReference type="SAM" id="Coils"/>
    </source>
</evidence>
<dbReference type="PANTHER" id="PTHR21666:SF291">
    <property type="entry name" value="STAGE II SPORULATION PROTEIN Q"/>
    <property type="match status" value="1"/>
</dbReference>
<reference evidence="4 5" key="1">
    <citation type="submission" date="2016-11" db="EMBL/GenBank/DDBJ databases">
        <title>Mixed transmission modes and dynamic genome evolution in an obligate animal-bacterial symbiosis.</title>
        <authorList>
            <person name="Russell S.L."/>
            <person name="Corbett-Detig R.B."/>
            <person name="Cavanaugh C.M."/>
        </authorList>
    </citation>
    <scope>NUCLEOTIDE SEQUENCE [LARGE SCALE GENOMIC DNA]</scope>
    <source>
        <strain evidence="4">Sveles-Q1</strain>
    </source>
</reference>
<evidence type="ECO:0000313" key="5">
    <source>
        <dbReference type="Proteomes" id="UP000191110"/>
    </source>
</evidence>
<dbReference type="RefSeq" id="WP_078482463.1">
    <property type="nucleotide sequence ID" value="NZ_MPRL01000005.1"/>
</dbReference>
<dbReference type="OrthoDB" id="9805070at2"/>
<evidence type="ECO:0000256" key="2">
    <source>
        <dbReference type="SAM" id="Phobius"/>
    </source>
</evidence>
<dbReference type="FunFam" id="2.70.70.10:FF:000006">
    <property type="entry name" value="M23 family peptidase"/>
    <property type="match status" value="1"/>
</dbReference>
<organism evidence="4 5">
    <name type="scientific">Solemya pervernicosa gill symbiont</name>
    <dbReference type="NCBI Taxonomy" id="642797"/>
    <lineage>
        <taxon>Bacteria</taxon>
        <taxon>Pseudomonadati</taxon>
        <taxon>Pseudomonadota</taxon>
        <taxon>Gammaproteobacteria</taxon>
        <taxon>sulfur-oxidizing symbionts</taxon>
    </lineage>
</organism>
<keyword evidence="2" id="KW-0472">Membrane</keyword>
<feature type="transmembrane region" description="Helical" evidence="2">
    <location>
        <begin position="21"/>
        <end position="45"/>
    </location>
</feature>
<sequence>MNVVINSNACRKACVITLTSPWVLLGLFSLLLLFSSSLLYVGYWAGQPTDSKVAVSTVSEEWRSDVSRQQQELEALRTSMSEHMDALAIKLGDAQAQVIRLNALGKRLTKIANLDEGEFDFEAPPALGGPFSPSAKGESLASADFIQLLSELEQQIDDREQQLTVMESLLMSRSLQKEVFPAGRPIEKGWLSSRFGKRTDPFTGKQERHKGLDFAGKMGSNVVAVASGVVTWSGKRSGYGQMVEINHGGGYVTRYGHSKENLVEAGDSVDQGQVIALMGSSGRSTGPHVHFEVLRNGREVDPSKYIKAAR</sequence>
<feature type="coiled-coil region" evidence="1">
    <location>
        <begin position="142"/>
        <end position="169"/>
    </location>
</feature>
<dbReference type="InterPro" id="IPR011055">
    <property type="entry name" value="Dup_hybrid_motif"/>
</dbReference>
<dbReference type="PANTHER" id="PTHR21666">
    <property type="entry name" value="PEPTIDASE-RELATED"/>
    <property type="match status" value="1"/>
</dbReference>
<keyword evidence="2" id="KW-1133">Transmembrane helix</keyword>
<feature type="domain" description="M23ase beta-sheet core" evidence="3">
    <location>
        <begin position="208"/>
        <end position="302"/>
    </location>
</feature>
<dbReference type="CDD" id="cd12797">
    <property type="entry name" value="M23_peptidase"/>
    <property type="match status" value="1"/>
</dbReference>
<keyword evidence="2" id="KW-0812">Transmembrane</keyword>
<protein>
    <recommendedName>
        <fullName evidence="3">M23ase beta-sheet core domain-containing protein</fullName>
    </recommendedName>
</protein>
<dbReference type="SUPFAM" id="SSF51261">
    <property type="entry name" value="Duplicated hybrid motif"/>
    <property type="match status" value="1"/>
</dbReference>
<feature type="coiled-coil region" evidence="1">
    <location>
        <begin position="59"/>
        <end position="86"/>
    </location>
</feature>
<dbReference type="GO" id="GO:0004222">
    <property type="term" value="F:metalloendopeptidase activity"/>
    <property type="evidence" value="ECO:0007669"/>
    <property type="project" value="TreeGrafter"/>
</dbReference>